<evidence type="ECO:0000313" key="2">
    <source>
        <dbReference type="EMBL" id="POP46566.1"/>
    </source>
</evidence>
<dbReference type="RefSeq" id="WP_103677389.1">
    <property type="nucleotide sequence ID" value="NZ_PQGD01000014.1"/>
</dbReference>
<dbReference type="SUPFAM" id="SSF159709">
    <property type="entry name" value="PhnH-like"/>
    <property type="match status" value="1"/>
</dbReference>
<dbReference type="Pfam" id="PF05845">
    <property type="entry name" value="PhnH"/>
    <property type="match status" value="1"/>
</dbReference>
<dbReference type="GO" id="GO:0019634">
    <property type="term" value="P:organic phosphonate metabolic process"/>
    <property type="evidence" value="ECO:0007669"/>
    <property type="project" value="InterPro"/>
</dbReference>
<dbReference type="Proteomes" id="UP000237073">
    <property type="component" value="Unassembled WGS sequence"/>
</dbReference>
<keyword evidence="2" id="KW-0456">Lyase</keyword>
<keyword evidence="3" id="KW-1185">Reference proteome</keyword>
<comment type="caution">
    <text evidence="2">The sequence shown here is derived from an EMBL/GenBank/DDBJ whole genome shotgun (WGS) entry which is preliminary data.</text>
</comment>
<accession>A0A2P5GM15</accession>
<dbReference type="EMBL" id="PQGE01000016">
    <property type="protein sequence ID" value="POP43071.1"/>
    <property type="molecule type" value="Genomic_DNA"/>
</dbReference>
<gene>
    <name evidence="2" type="primary">phnH</name>
    <name evidence="2" type="ORF">CHU32_17790</name>
    <name evidence="1" type="ORF">CHU33_17690</name>
</gene>
<dbReference type="EMBL" id="PQGD01000014">
    <property type="protein sequence ID" value="POP46566.1"/>
    <property type="molecule type" value="Genomic_DNA"/>
</dbReference>
<evidence type="ECO:0000313" key="1">
    <source>
        <dbReference type="EMBL" id="POP43071.1"/>
    </source>
</evidence>
<reference evidence="3 4" key="1">
    <citation type="submission" date="2018-01" db="EMBL/GenBank/DDBJ databases">
        <title>Superficieibacter electus gen. nov., sp. nov., an extended-spectrum beta-lactamase possessing member of the Enterobacteriaceae family, isolated from intensive care unit surfaces.</title>
        <authorList>
            <person name="Potter R.F."/>
            <person name="D'Souza A.W."/>
        </authorList>
    </citation>
    <scope>NUCLEOTIDE SEQUENCE [LARGE SCALE GENOMIC DNA]</scope>
    <source>
        <strain evidence="2 4">BP-1</strain>
        <strain evidence="1 3">BP-2</strain>
    </source>
</reference>
<sequence>MTLQTAFTLPEQKTQSGSRRLMKAMSEPGVIVSLHHPFDLTTANRLMTLADSNTPVWLPATASHQLVQQNLCFDRNVMLILEVTSLSGGQMLQLSGNGMAEARMIAPKLPTCLLHELIERPLPVPLGLDLILVCGERLMAIPRSTYVEAGGTK</sequence>
<dbReference type="OrthoDB" id="9814509at2"/>
<name>A0A2P5GM15_9ENTR</name>
<protein>
    <submittedName>
        <fullName evidence="2">Carbon-phosphorus lyase subunit PhnH</fullName>
    </submittedName>
</protein>
<evidence type="ECO:0000313" key="3">
    <source>
        <dbReference type="Proteomes" id="UP000237073"/>
    </source>
</evidence>
<dbReference type="Gene3D" id="3.40.50.11310">
    <property type="entry name" value="Bacterial phosphonate metabolism protein PhnH"/>
    <property type="match status" value="2"/>
</dbReference>
<dbReference type="AlphaFoldDB" id="A0A2P5GM15"/>
<dbReference type="GO" id="GO:0016829">
    <property type="term" value="F:lyase activity"/>
    <property type="evidence" value="ECO:0007669"/>
    <property type="project" value="UniProtKB-KW"/>
</dbReference>
<dbReference type="InterPro" id="IPR008772">
    <property type="entry name" value="Phosphonate_metab_PhnH"/>
</dbReference>
<dbReference type="Proteomes" id="UP000247005">
    <property type="component" value="Unassembled WGS sequence"/>
</dbReference>
<organism evidence="2 4">
    <name type="scientific">Superficieibacter electus</name>
    <dbReference type="NCBI Taxonomy" id="2022662"/>
    <lineage>
        <taxon>Bacteria</taxon>
        <taxon>Pseudomonadati</taxon>
        <taxon>Pseudomonadota</taxon>
        <taxon>Gammaproteobacteria</taxon>
        <taxon>Enterobacterales</taxon>
        <taxon>Enterobacteriaceae</taxon>
        <taxon>Superficieibacter</taxon>
    </lineage>
</organism>
<evidence type="ECO:0000313" key="4">
    <source>
        <dbReference type="Proteomes" id="UP000247005"/>
    </source>
</evidence>
<dbReference type="InterPro" id="IPR038058">
    <property type="entry name" value="PhnH-like_sp"/>
</dbReference>
<proteinExistence type="predicted"/>